<dbReference type="RefSeq" id="WP_277576948.1">
    <property type="nucleotide sequence ID" value="NZ_JANRMI010000001.1"/>
</dbReference>
<accession>A0ABT6DFA5</accession>
<gene>
    <name evidence="1" type="ORF">NWE73_03800</name>
</gene>
<evidence type="ECO:0000313" key="1">
    <source>
        <dbReference type="EMBL" id="MDG0815473.1"/>
    </source>
</evidence>
<sequence length="324" mass="35961">MIQKEQILKAASLSISAHNVQPFRLAFPSQELIEIYVDSTRLLPIGDPHFKDLRQSLGAFVETLHIALSVRGFDMEAVEIHEKPSDRQPIAKLKLQSSASVDSLHSQLSERFSYRGKFAQKASISQKVVTGERFTLEFLTDTQDIKDIAKLFDDVNYQFLTLPGYIEELYSWMRFSPSHPRWATDGLNTESMSLAGVEAWGASVVLKAAVFKFLAKLGLAKALVSEAGQIQSASGLAVILSDSDKDFDKGRAFMRGWLTLTQQGLYGAPLSLLTDDKKALEVVAGKLATKGKYIVNVLRVGPLPKGYKRPASARLSWQQLEWGK</sequence>
<name>A0ABT6DFA5_9BACT</name>
<evidence type="ECO:0008006" key="3">
    <source>
        <dbReference type="Google" id="ProtNLM"/>
    </source>
</evidence>
<dbReference type="Gene3D" id="3.40.109.10">
    <property type="entry name" value="NADH Oxidase"/>
    <property type="match status" value="1"/>
</dbReference>
<proteinExistence type="predicted"/>
<dbReference type="InterPro" id="IPR000415">
    <property type="entry name" value="Nitroreductase-like"/>
</dbReference>
<dbReference type="Proteomes" id="UP001152321">
    <property type="component" value="Unassembled WGS sequence"/>
</dbReference>
<keyword evidence="2" id="KW-1185">Reference proteome</keyword>
<dbReference type="EMBL" id="JANRMI010000001">
    <property type="protein sequence ID" value="MDG0815473.1"/>
    <property type="molecule type" value="Genomic_DNA"/>
</dbReference>
<evidence type="ECO:0000313" key="2">
    <source>
        <dbReference type="Proteomes" id="UP001152321"/>
    </source>
</evidence>
<protein>
    <recommendedName>
        <fullName evidence="3">Nitroreductase domain-containing protein</fullName>
    </recommendedName>
</protein>
<reference evidence="1" key="1">
    <citation type="submission" date="2022-08" db="EMBL/GenBank/DDBJ databases">
        <title>Novel Bdellovibrio Species Isolated from Svalbard: Designation Bdellovibrio svalbardensis.</title>
        <authorList>
            <person name="Mitchell R.J."/>
            <person name="Choi S.Y."/>
        </authorList>
    </citation>
    <scope>NUCLEOTIDE SEQUENCE</scope>
    <source>
        <strain evidence="1">PAP01</strain>
    </source>
</reference>
<organism evidence="1 2">
    <name type="scientific">Bdellovibrio svalbardensis</name>
    <dbReference type="NCBI Taxonomy" id="2972972"/>
    <lineage>
        <taxon>Bacteria</taxon>
        <taxon>Pseudomonadati</taxon>
        <taxon>Bdellovibrionota</taxon>
        <taxon>Bdellovibrionia</taxon>
        <taxon>Bdellovibrionales</taxon>
        <taxon>Pseudobdellovibrionaceae</taxon>
        <taxon>Bdellovibrio</taxon>
    </lineage>
</organism>
<comment type="caution">
    <text evidence="1">The sequence shown here is derived from an EMBL/GenBank/DDBJ whole genome shotgun (WGS) entry which is preliminary data.</text>
</comment>